<dbReference type="CDD" id="cd00077">
    <property type="entry name" value="HDc"/>
    <property type="match status" value="1"/>
</dbReference>
<dbReference type="InterPro" id="IPR011006">
    <property type="entry name" value="CheY-like_superfamily"/>
</dbReference>
<feature type="modified residue" description="4-aspartylphosphate" evidence="1">
    <location>
        <position position="54"/>
    </location>
</feature>
<name>A0A941DKE8_9BURK</name>
<dbReference type="PANTHER" id="PTHR45228:SF1">
    <property type="entry name" value="CYCLIC DI-GMP PHOSPHODIESTERASE TM_0186"/>
    <property type="match status" value="1"/>
</dbReference>
<organism evidence="4 5">
    <name type="scientific">Undibacterium luofuense</name>
    <dbReference type="NCBI Taxonomy" id="2828733"/>
    <lineage>
        <taxon>Bacteria</taxon>
        <taxon>Pseudomonadati</taxon>
        <taxon>Pseudomonadota</taxon>
        <taxon>Betaproteobacteria</taxon>
        <taxon>Burkholderiales</taxon>
        <taxon>Oxalobacteraceae</taxon>
        <taxon>Undibacterium</taxon>
    </lineage>
</organism>
<dbReference type="Gene3D" id="1.10.3210.10">
    <property type="entry name" value="Hypothetical protein af1432"/>
    <property type="match status" value="1"/>
</dbReference>
<dbReference type="AlphaFoldDB" id="A0A941DKE8"/>
<dbReference type="EMBL" id="JAGSPN010000003">
    <property type="protein sequence ID" value="MBR7781664.1"/>
    <property type="molecule type" value="Genomic_DNA"/>
</dbReference>
<evidence type="ECO:0000259" key="3">
    <source>
        <dbReference type="PROSITE" id="PS51832"/>
    </source>
</evidence>
<accession>A0A941DKE8</accession>
<dbReference type="GO" id="GO:0000160">
    <property type="term" value="P:phosphorelay signal transduction system"/>
    <property type="evidence" value="ECO:0007669"/>
    <property type="project" value="InterPro"/>
</dbReference>
<dbReference type="InterPro" id="IPR001789">
    <property type="entry name" value="Sig_transdc_resp-reg_receiver"/>
</dbReference>
<dbReference type="InterPro" id="IPR037522">
    <property type="entry name" value="HD_GYP_dom"/>
</dbReference>
<keyword evidence="1" id="KW-0597">Phosphoprotein</keyword>
<gene>
    <name evidence="4" type="ORF">KDM89_05905</name>
</gene>
<dbReference type="Proteomes" id="UP000680067">
    <property type="component" value="Unassembled WGS sequence"/>
</dbReference>
<dbReference type="PROSITE" id="PS51832">
    <property type="entry name" value="HD_GYP"/>
    <property type="match status" value="1"/>
</dbReference>
<dbReference type="SMART" id="SM00448">
    <property type="entry name" value="REC"/>
    <property type="match status" value="1"/>
</dbReference>
<evidence type="ECO:0000313" key="5">
    <source>
        <dbReference type="Proteomes" id="UP000680067"/>
    </source>
</evidence>
<sequence>MNTNILIVDDSELNLMLMTSLASSIPDAETHAFDDPLAALQACAEFTPDLILVDYMMPDMNGHEFIRIVRSLPDCHDVPIIMVTTENEKQVRSHALELGATEFLAKPIDVTECRIRMRNLLALRRAQSMLKDRAKHLEFEVAQATNALLERENELISRLSCAAEFRDPETGGHINRMAHYSRLIAEKLGMDKAYQDLMLKAAPMHDIGKIGIPDYILLKPGKLTPEEMDNMRRHPLIGSEILAGSDAPVIRLGEEIARTHHEKYDGSGYPNGLKGEDIPLSGRIVAVADVFDALSSARPYKPAWPMEEARAFLVKNAGSHFCPDCVEAFISAWDQVVEIRYRFDDEQNDITAMPVECQTPA</sequence>
<dbReference type="SMART" id="SM00471">
    <property type="entry name" value="HDc"/>
    <property type="match status" value="1"/>
</dbReference>
<dbReference type="RefSeq" id="WP_212687014.1">
    <property type="nucleotide sequence ID" value="NZ_JAGSPN010000003.1"/>
</dbReference>
<evidence type="ECO:0000256" key="1">
    <source>
        <dbReference type="PROSITE-ProRule" id="PRU00169"/>
    </source>
</evidence>
<dbReference type="InterPro" id="IPR052020">
    <property type="entry name" value="Cyclic_di-GMP/3'3'-cGAMP_PDE"/>
</dbReference>
<protein>
    <submittedName>
        <fullName evidence="4">Response regulator</fullName>
    </submittedName>
</protein>
<dbReference type="SUPFAM" id="SSF109604">
    <property type="entry name" value="HD-domain/PDEase-like"/>
    <property type="match status" value="1"/>
</dbReference>
<feature type="domain" description="Response regulatory" evidence="2">
    <location>
        <begin position="4"/>
        <end position="121"/>
    </location>
</feature>
<dbReference type="GO" id="GO:0008081">
    <property type="term" value="F:phosphoric diester hydrolase activity"/>
    <property type="evidence" value="ECO:0007669"/>
    <property type="project" value="UniProtKB-ARBA"/>
</dbReference>
<reference evidence="4" key="1">
    <citation type="submission" date="2021-04" db="EMBL/GenBank/DDBJ databases">
        <title>novel species isolated from subtropical streams in China.</title>
        <authorList>
            <person name="Lu H."/>
        </authorList>
    </citation>
    <scope>NUCLEOTIDE SEQUENCE</scope>
    <source>
        <strain evidence="4">LFS511W</strain>
    </source>
</reference>
<feature type="domain" description="HD-GYP" evidence="3">
    <location>
        <begin position="148"/>
        <end position="345"/>
    </location>
</feature>
<dbReference type="Pfam" id="PF13487">
    <property type="entry name" value="HD_5"/>
    <property type="match status" value="1"/>
</dbReference>
<dbReference type="Gene3D" id="3.40.50.2300">
    <property type="match status" value="1"/>
</dbReference>
<dbReference type="SUPFAM" id="SSF52172">
    <property type="entry name" value="CheY-like"/>
    <property type="match status" value="1"/>
</dbReference>
<dbReference type="CDD" id="cd17551">
    <property type="entry name" value="REC_RpfG-like"/>
    <property type="match status" value="1"/>
</dbReference>
<comment type="caution">
    <text evidence="4">The sequence shown here is derived from an EMBL/GenBank/DDBJ whole genome shotgun (WGS) entry which is preliminary data.</text>
</comment>
<keyword evidence="5" id="KW-1185">Reference proteome</keyword>
<dbReference type="Pfam" id="PF00072">
    <property type="entry name" value="Response_reg"/>
    <property type="match status" value="1"/>
</dbReference>
<proteinExistence type="predicted"/>
<dbReference type="PANTHER" id="PTHR45228">
    <property type="entry name" value="CYCLIC DI-GMP PHOSPHODIESTERASE TM_0186-RELATED"/>
    <property type="match status" value="1"/>
</dbReference>
<dbReference type="PROSITE" id="PS50110">
    <property type="entry name" value="RESPONSE_REGULATORY"/>
    <property type="match status" value="1"/>
</dbReference>
<evidence type="ECO:0000259" key="2">
    <source>
        <dbReference type="PROSITE" id="PS50110"/>
    </source>
</evidence>
<dbReference type="InterPro" id="IPR003607">
    <property type="entry name" value="HD/PDEase_dom"/>
</dbReference>
<evidence type="ECO:0000313" key="4">
    <source>
        <dbReference type="EMBL" id="MBR7781664.1"/>
    </source>
</evidence>